<organism evidence="3 4">
    <name type="scientific">Pseudolycoriella hygida</name>
    <dbReference type="NCBI Taxonomy" id="35572"/>
    <lineage>
        <taxon>Eukaryota</taxon>
        <taxon>Metazoa</taxon>
        <taxon>Ecdysozoa</taxon>
        <taxon>Arthropoda</taxon>
        <taxon>Hexapoda</taxon>
        <taxon>Insecta</taxon>
        <taxon>Pterygota</taxon>
        <taxon>Neoptera</taxon>
        <taxon>Endopterygota</taxon>
        <taxon>Diptera</taxon>
        <taxon>Nematocera</taxon>
        <taxon>Sciaroidea</taxon>
        <taxon>Sciaridae</taxon>
        <taxon>Pseudolycoriella</taxon>
    </lineage>
</organism>
<evidence type="ECO:0000313" key="4">
    <source>
        <dbReference type="Proteomes" id="UP001151699"/>
    </source>
</evidence>
<gene>
    <name evidence="3" type="ORF">Bhyg_14090</name>
</gene>
<dbReference type="OrthoDB" id="7791499at2759"/>
<evidence type="ECO:0000256" key="2">
    <source>
        <dbReference type="SAM" id="SignalP"/>
    </source>
</evidence>
<dbReference type="Proteomes" id="UP001151699">
    <property type="component" value="Chromosome C"/>
</dbReference>
<dbReference type="AlphaFoldDB" id="A0A9Q0MR90"/>
<evidence type="ECO:0000313" key="3">
    <source>
        <dbReference type="EMBL" id="KAJ6635504.1"/>
    </source>
</evidence>
<keyword evidence="4" id="KW-1185">Reference proteome</keyword>
<proteinExistence type="predicted"/>
<name>A0A9Q0MR90_9DIPT</name>
<feature type="signal peptide" evidence="2">
    <location>
        <begin position="1"/>
        <end position="16"/>
    </location>
</feature>
<accession>A0A9Q0MR90</accession>
<protein>
    <submittedName>
        <fullName evidence="3">Uncharacterized protein</fullName>
    </submittedName>
</protein>
<feature type="chain" id="PRO_5040148375" evidence="2">
    <location>
        <begin position="17"/>
        <end position="89"/>
    </location>
</feature>
<reference evidence="3" key="1">
    <citation type="submission" date="2022-07" db="EMBL/GenBank/DDBJ databases">
        <authorList>
            <person name="Trinca V."/>
            <person name="Uliana J.V.C."/>
            <person name="Torres T.T."/>
            <person name="Ward R.J."/>
            <person name="Monesi N."/>
        </authorList>
    </citation>
    <scope>NUCLEOTIDE SEQUENCE</scope>
    <source>
        <strain evidence="3">HSMRA1968</strain>
        <tissue evidence="3">Whole embryos</tissue>
    </source>
</reference>
<comment type="caution">
    <text evidence="3">The sequence shown here is derived from an EMBL/GenBank/DDBJ whole genome shotgun (WGS) entry which is preliminary data.</text>
</comment>
<keyword evidence="2" id="KW-0732">Signal</keyword>
<evidence type="ECO:0000256" key="1">
    <source>
        <dbReference type="SAM" id="MobiDB-lite"/>
    </source>
</evidence>
<feature type="region of interest" description="Disordered" evidence="1">
    <location>
        <begin position="22"/>
        <end position="89"/>
    </location>
</feature>
<feature type="compositionally biased region" description="Pro residues" evidence="1">
    <location>
        <begin position="51"/>
        <end position="63"/>
    </location>
</feature>
<sequence length="89" mass="9651">MKTFIICLAAIAAVSADVSHLLQGGNNGYNYPQPPHHEDHNHGTPTNNYLPPSPQPQPQPQQCPPGTFGQYPNCQGPAPPPRKSLINKF</sequence>
<dbReference type="EMBL" id="WJQU01000004">
    <property type="protein sequence ID" value="KAJ6635504.1"/>
    <property type="molecule type" value="Genomic_DNA"/>
</dbReference>